<dbReference type="Pfam" id="PF13360">
    <property type="entry name" value="PQQ_2"/>
    <property type="match status" value="2"/>
</dbReference>
<name>A0ABX9JL48_9BACT</name>
<gene>
    <name evidence="5" type="ORF">ATI61_12351</name>
</gene>
<comment type="cofactor">
    <cofactor evidence="1">
        <name>pyrroloquinoline quinone</name>
        <dbReference type="ChEBI" id="CHEBI:58442"/>
    </cofactor>
</comment>
<dbReference type="SMART" id="SM00564">
    <property type="entry name" value="PQQ"/>
    <property type="match status" value="6"/>
</dbReference>
<accession>A0ABX9JL48</accession>
<evidence type="ECO:0000256" key="1">
    <source>
        <dbReference type="ARBA" id="ARBA00001931"/>
    </source>
</evidence>
<keyword evidence="6" id="KW-1185">Reference proteome</keyword>
<evidence type="ECO:0000259" key="4">
    <source>
        <dbReference type="Pfam" id="PF13360"/>
    </source>
</evidence>
<dbReference type="Proteomes" id="UP000256345">
    <property type="component" value="Unassembled WGS sequence"/>
</dbReference>
<dbReference type="PANTHER" id="PTHR32303:SF10">
    <property type="entry name" value="OUTER MEMBRANE PROTEIN ASSEMBLY FACTOR BAMB"/>
    <property type="match status" value="1"/>
</dbReference>
<comment type="caution">
    <text evidence="5">The sequence shown here is derived from an EMBL/GenBank/DDBJ whole genome shotgun (WGS) entry which is preliminary data.</text>
</comment>
<evidence type="ECO:0000313" key="5">
    <source>
        <dbReference type="EMBL" id="REG19100.1"/>
    </source>
</evidence>
<sequence length="511" mass="54555">MQGRVFRRGMSLVLGLVAVLACEPGAKPAEWTLAGLNLSNTRHQESERVLSRRNVPGLKPRWVFSAAGSISATPAVEAGAVYFPDWGGKLWKLEARSGRVLWSHAISEYTGVPDSVSRVTPAVVGNRLILGSQQGGHLIALDKHSGELLWKTQVDPHPAAVITQSPIVHDGRVYVGVSSMEEAFTADPSYVCCTFRGSVVAVDLATGERRWQAYMVPEGYSGGAVWSNTLVVDTKRNSLYVTTGNNYEVPDAVEACIESSPPEAAESCLATEDYIDAFVSLDLDSGAVKWGRRLQGFDAWNFACSLDPQPWCPSPVGPDYDFGQGVMLFTANTPGGGKRELIGAGQKSGIFWALDPDSGAVVWNKLVGPGGSSGGIMWGSATDGERIYVGNVNWNKKPHTLVSGERITWGSWTALDAATGEILWQKADPQESMPMGPVTVANGVVYAGSLDAEGHMYALDARTGETLWDFTAGGSVNAGAAVVEGSVYWGSGYGRFGMGTANDKFFAFSLE</sequence>
<dbReference type="Gene3D" id="2.140.10.10">
    <property type="entry name" value="Quinoprotein alcohol dehydrogenase-like superfamily"/>
    <property type="match status" value="1"/>
</dbReference>
<protein>
    <submittedName>
        <fullName evidence="5">Polyvinyl alcohol dehydrogenase (Cytochrome)</fullName>
    </submittedName>
</protein>
<feature type="domain" description="Pyrrolo-quinoline quinone repeat" evidence="4">
    <location>
        <begin position="353"/>
        <end position="492"/>
    </location>
</feature>
<proteinExistence type="inferred from homology"/>
<dbReference type="EMBL" id="QUMU01000023">
    <property type="protein sequence ID" value="REG19100.1"/>
    <property type="molecule type" value="Genomic_DNA"/>
</dbReference>
<feature type="domain" description="Pyrrolo-quinoline quinone repeat" evidence="4">
    <location>
        <begin position="60"/>
        <end position="238"/>
    </location>
</feature>
<keyword evidence="3" id="KW-0560">Oxidoreductase</keyword>
<dbReference type="InterPro" id="IPR002372">
    <property type="entry name" value="PQQ_rpt_dom"/>
</dbReference>
<reference evidence="5 6" key="1">
    <citation type="submission" date="2018-08" db="EMBL/GenBank/DDBJ databases">
        <title>Genomic Encyclopedia of Archaeal and Bacterial Type Strains, Phase II (KMG-II): from individual species to whole genera.</title>
        <authorList>
            <person name="Goeker M."/>
        </authorList>
    </citation>
    <scope>NUCLEOTIDE SEQUENCE [LARGE SCALE GENOMIC DNA]</scope>
    <source>
        <strain evidence="5 6">DSM 2261</strain>
    </source>
</reference>
<dbReference type="Gene3D" id="2.40.128.630">
    <property type="match status" value="1"/>
</dbReference>
<comment type="similarity">
    <text evidence="2">Belongs to the bacterial PQQ dehydrogenase family.</text>
</comment>
<dbReference type="InterPro" id="IPR011047">
    <property type="entry name" value="Quinoprotein_ADH-like_sf"/>
</dbReference>
<dbReference type="SUPFAM" id="SSF50998">
    <property type="entry name" value="Quinoprotein alcohol dehydrogenase-like"/>
    <property type="match status" value="1"/>
</dbReference>
<organism evidence="5 6">
    <name type="scientific">Archangium gephyra</name>
    <dbReference type="NCBI Taxonomy" id="48"/>
    <lineage>
        <taxon>Bacteria</taxon>
        <taxon>Pseudomonadati</taxon>
        <taxon>Myxococcota</taxon>
        <taxon>Myxococcia</taxon>
        <taxon>Myxococcales</taxon>
        <taxon>Cystobacterineae</taxon>
        <taxon>Archangiaceae</taxon>
        <taxon>Archangium</taxon>
    </lineage>
</organism>
<dbReference type="PROSITE" id="PS51257">
    <property type="entry name" value="PROKAR_LIPOPROTEIN"/>
    <property type="match status" value="1"/>
</dbReference>
<evidence type="ECO:0000256" key="3">
    <source>
        <dbReference type="ARBA" id="ARBA00023002"/>
    </source>
</evidence>
<evidence type="ECO:0000256" key="2">
    <source>
        <dbReference type="ARBA" id="ARBA00008156"/>
    </source>
</evidence>
<dbReference type="PANTHER" id="PTHR32303">
    <property type="entry name" value="QUINOPROTEIN ALCOHOL DEHYDROGENASE (CYTOCHROME C)"/>
    <property type="match status" value="1"/>
</dbReference>
<evidence type="ECO:0000313" key="6">
    <source>
        <dbReference type="Proteomes" id="UP000256345"/>
    </source>
</evidence>
<dbReference type="InterPro" id="IPR018391">
    <property type="entry name" value="PQQ_b-propeller_rpt"/>
</dbReference>